<dbReference type="GO" id="GO:0008233">
    <property type="term" value="F:peptidase activity"/>
    <property type="evidence" value="ECO:0007669"/>
    <property type="project" value="UniProtKB-KW"/>
</dbReference>
<evidence type="ECO:0000256" key="7">
    <source>
        <dbReference type="ARBA" id="ARBA00023239"/>
    </source>
</evidence>
<feature type="region of interest" description="Disordered" evidence="9">
    <location>
        <begin position="119"/>
        <end position="152"/>
    </location>
</feature>
<keyword evidence="7" id="KW-0456">Lyase</keyword>
<evidence type="ECO:0000256" key="4">
    <source>
        <dbReference type="ARBA" id="ARBA00022801"/>
    </source>
</evidence>
<dbReference type="GO" id="GO:0106300">
    <property type="term" value="P:protein-DNA covalent cross-linking repair"/>
    <property type="evidence" value="ECO:0007669"/>
    <property type="project" value="InterPro"/>
</dbReference>
<dbReference type="EC" id="3.4.-.-" evidence="8"/>
<evidence type="ECO:0000313" key="10">
    <source>
        <dbReference type="EMBL" id="NYF53958.1"/>
    </source>
</evidence>
<evidence type="ECO:0000256" key="1">
    <source>
        <dbReference type="ARBA" id="ARBA00008136"/>
    </source>
</evidence>
<dbReference type="SUPFAM" id="SSF143081">
    <property type="entry name" value="BB1717-like"/>
    <property type="match status" value="1"/>
</dbReference>
<comment type="caution">
    <text evidence="10">The sequence shown here is derived from an EMBL/GenBank/DDBJ whole genome shotgun (WGS) entry which is preliminary data.</text>
</comment>
<evidence type="ECO:0000256" key="5">
    <source>
        <dbReference type="ARBA" id="ARBA00023124"/>
    </source>
</evidence>
<protein>
    <recommendedName>
        <fullName evidence="8">Abasic site processing protein</fullName>
        <ecNumber evidence="8">3.4.-.-</ecNumber>
    </recommendedName>
</protein>
<dbReference type="GO" id="GO:0016829">
    <property type="term" value="F:lyase activity"/>
    <property type="evidence" value="ECO:0007669"/>
    <property type="project" value="UniProtKB-KW"/>
</dbReference>
<dbReference type="PANTHER" id="PTHR13604:SF0">
    <property type="entry name" value="ABASIC SITE PROCESSING PROTEIN HMCES"/>
    <property type="match status" value="1"/>
</dbReference>
<evidence type="ECO:0000256" key="6">
    <source>
        <dbReference type="ARBA" id="ARBA00023125"/>
    </source>
</evidence>
<sequence length="260" mass="29602">MCGRYYRRSDKQRIAEAFKVGKLPPGFELPPDYNIAPSTFQPVIRTDRESGERELIMMRWGLVPAKMADPDEFKIFSTTNARAESILDKPIWRGPFTHTRCLIPLDGFYEWLQRPSLPQPSPIEPGEHGLFGDIQAKPKQSSKPKAGSRPVYKFEMPDGAPYALAGLFSEWRPRKGSSHPPLDTFSIVTTGANEITDPIHDRMPVILHPRDYDRWLNDYHESRPPIDLLRPYESDGMRMTPANRLVGNVRSNGPEMLNSA</sequence>
<reference evidence="10 11" key="1">
    <citation type="submission" date="2020-07" db="EMBL/GenBank/DDBJ databases">
        <title>Genomic Encyclopedia of Type Strains, Phase IV (KMG-V): Genome sequencing to study the core and pangenomes of soil and plant-associated prokaryotes.</title>
        <authorList>
            <person name="Whitman W."/>
        </authorList>
    </citation>
    <scope>NUCLEOTIDE SEQUENCE [LARGE SCALE GENOMIC DNA]</scope>
    <source>
        <strain evidence="10 11">M8UP30</strain>
    </source>
</reference>
<proteinExistence type="inferred from homology"/>
<evidence type="ECO:0000256" key="8">
    <source>
        <dbReference type="RuleBase" id="RU364100"/>
    </source>
</evidence>
<evidence type="ECO:0000256" key="9">
    <source>
        <dbReference type="SAM" id="MobiDB-lite"/>
    </source>
</evidence>
<dbReference type="InterPro" id="IPR003738">
    <property type="entry name" value="SRAP"/>
</dbReference>
<keyword evidence="3" id="KW-0227">DNA damage</keyword>
<dbReference type="GO" id="GO:0006508">
    <property type="term" value="P:proteolysis"/>
    <property type="evidence" value="ECO:0007669"/>
    <property type="project" value="UniProtKB-KW"/>
</dbReference>
<accession>A0A7Y9NQZ7</accession>
<keyword evidence="4 8" id="KW-0378">Hydrolase</keyword>
<dbReference type="PANTHER" id="PTHR13604">
    <property type="entry name" value="DC12-RELATED"/>
    <property type="match status" value="1"/>
</dbReference>
<comment type="similarity">
    <text evidence="1 8">Belongs to the SOS response-associated peptidase family.</text>
</comment>
<gene>
    <name evidence="10" type="ORF">HDF12_004357</name>
</gene>
<dbReference type="GO" id="GO:0003697">
    <property type="term" value="F:single-stranded DNA binding"/>
    <property type="evidence" value="ECO:0007669"/>
    <property type="project" value="InterPro"/>
</dbReference>
<keyword evidence="2 8" id="KW-0645">Protease</keyword>
<dbReference type="Proteomes" id="UP000534186">
    <property type="component" value="Unassembled WGS sequence"/>
</dbReference>
<keyword evidence="5" id="KW-0190">Covalent protein-DNA linkage</keyword>
<name>A0A7Y9NQZ7_9BACT</name>
<evidence type="ECO:0000256" key="3">
    <source>
        <dbReference type="ARBA" id="ARBA00022763"/>
    </source>
</evidence>
<keyword evidence="6" id="KW-0238">DNA-binding</keyword>
<evidence type="ECO:0000313" key="11">
    <source>
        <dbReference type="Proteomes" id="UP000534186"/>
    </source>
</evidence>
<dbReference type="EMBL" id="JACCCV010000002">
    <property type="protein sequence ID" value="NYF53958.1"/>
    <property type="molecule type" value="Genomic_DNA"/>
</dbReference>
<dbReference type="Gene3D" id="3.90.1680.10">
    <property type="entry name" value="SOS response associated peptidase-like"/>
    <property type="match status" value="1"/>
</dbReference>
<dbReference type="InterPro" id="IPR036590">
    <property type="entry name" value="SRAP-like"/>
</dbReference>
<evidence type="ECO:0000256" key="2">
    <source>
        <dbReference type="ARBA" id="ARBA00022670"/>
    </source>
</evidence>
<dbReference type="Pfam" id="PF02586">
    <property type="entry name" value="SRAP"/>
    <property type="match status" value="1"/>
</dbReference>
<organism evidence="10 11">
    <name type="scientific">Tunturiibacter lichenicola</name>
    <dbReference type="NCBI Taxonomy" id="2051959"/>
    <lineage>
        <taxon>Bacteria</taxon>
        <taxon>Pseudomonadati</taxon>
        <taxon>Acidobacteriota</taxon>
        <taxon>Terriglobia</taxon>
        <taxon>Terriglobales</taxon>
        <taxon>Acidobacteriaceae</taxon>
        <taxon>Tunturiibacter</taxon>
    </lineage>
</organism>
<dbReference type="AlphaFoldDB" id="A0A7Y9NQZ7"/>